<dbReference type="EC" id="2.4.1.227" evidence="10"/>
<evidence type="ECO:0000256" key="3">
    <source>
        <dbReference type="ARBA" id="ARBA00022676"/>
    </source>
</evidence>
<dbReference type="GO" id="GO:0051991">
    <property type="term" value="F:UDP-N-acetyl-D-glucosamine:N-acetylmuramoyl-L-alanyl-D-glutamyl-meso-2,6-diaminopimelyl-D-alanyl-D-alanine-diphosphoundecaprenol 4-beta-N-acetylglucosaminlytransferase activity"/>
    <property type="evidence" value="ECO:0007669"/>
    <property type="project" value="RHEA"/>
</dbReference>
<comment type="function">
    <text evidence="10">Cell wall formation. Catalyzes the transfer of a GlcNAc subunit on undecaprenyl-pyrophosphoryl-MurNAc-pentapeptide (lipid intermediate I) to form undecaprenyl-pyrophosphoryl-MurNAc-(pentapeptide)GlcNAc (lipid intermediate II).</text>
</comment>
<keyword evidence="5 10" id="KW-0133">Cell shape</keyword>
<dbReference type="GO" id="GO:0051301">
    <property type="term" value="P:cell division"/>
    <property type="evidence" value="ECO:0007669"/>
    <property type="project" value="UniProtKB-KW"/>
</dbReference>
<evidence type="ECO:0000256" key="10">
    <source>
        <dbReference type="HAMAP-Rule" id="MF_00033"/>
    </source>
</evidence>
<evidence type="ECO:0000313" key="14">
    <source>
        <dbReference type="Proteomes" id="UP000176774"/>
    </source>
</evidence>
<feature type="domain" description="Glycosyl transferase family 28 C-terminal" evidence="12">
    <location>
        <begin position="192"/>
        <end position="355"/>
    </location>
</feature>
<evidence type="ECO:0000256" key="5">
    <source>
        <dbReference type="ARBA" id="ARBA00022960"/>
    </source>
</evidence>
<dbReference type="UniPathway" id="UPA00219"/>
<dbReference type="EMBL" id="MHPA01000019">
    <property type="protein sequence ID" value="OGZ72933.1"/>
    <property type="molecule type" value="Genomic_DNA"/>
</dbReference>
<dbReference type="Pfam" id="PF04101">
    <property type="entry name" value="Glyco_tran_28_C"/>
    <property type="match status" value="1"/>
</dbReference>
<evidence type="ECO:0000256" key="2">
    <source>
        <dbReference type="ARBA" id="ARBA00022618"/>
    </source>
</evidence>
<sequence>MKKILFTGGGTGGHLFPIIAIARETRRLSDSKDISLYYMGHGNQLSLRLLEQENIKAYAIVSGKIRRYFSFENITDVLFKIPLGFLQSFFLLLFRRPALVFSKGGSGSFVVVLAARVLMIPVFLHESDAVPGMSNRISSHFAKKIFTSFEKTEYFDLEKTSLVGNPILKELLEGSVTSAKELFNLTFEKPILFFWGGSQGAEPINDFVLNILNNLLKNYEVIHMCGKKNYQQVQAEAQTMLDQNLKKYYHAWSFLNEIELKHVFKVADFVISRGGAGSIFEIAATGKPSIIIPLPSSAGDHQSKNAYQYARTGAAIIIEQGNLNPNFFMAKLDYLFSRPQELEQMKAAALRFAKPLAARAIAREILEYLNIK</sequence>
<organism evidence="13 14">
    <name type="scientific">Candidatus Staskawiczbacteria bacterium RIFCSPLOWO2_01_FULL_38_12b</name>
    <dbReference type="NCBI Taxonomy" id="1802214"/>
    <lineage>
        <taxon>Bacteria</taxon>
        <taxon>Candidatus Staskawicziibacteriota</taxon>
    </lineage>
</organism>
<evidence type="ECO:0000259" key="11">
    <source>
        <dbReference type="Pfam" id="PF03033"/>
    </source>
</evidence>
<dbReference type="PANTHER" id="PTHR21015:SF27">
    <property type="entry name" value="UDP-N-ACETYLGLUCOSAMINE--N-ACETYLMURAMYL-(PENTAPEPTIDE) PYROPHOSPHORYL-UNDECAPRENOL N-ACETYLGLUCOSAMINE TRANSFERASE"/>
    <property type="match status" value="1"/>
</dbReference>
<protein>
    <recommendedName>
        <fullName evidence="10">UDP-N-acetylglucosamine--N-acetylmuramyl-(pentapeptide) pyrophosphoryl-undecaprenol N-acetylglucosamine transferase</fullName>
        <ecNumber evidence="10">2.4.1.227</ecNumber>
    </recommendedName>
    <alternativeName>
        <fullName evidence="10">Undecaprenyl-PP-MurNAc-pentapeptide-UDPGlcNAc GlcNAc transferase</fullName>
    </alternativeName>
</protein>
<evidence type="ECO:0000256" key="9">
    <source>
        <dbReference type="ARBA" id="ARBA00023316"/>
    </source>
</evidence>
<dbReference type="InterPro" id="IPR004276">
    <property type="entry name" value="GlycoTrans_28_N"/>
</dbReference>
<evidence type="ECO:0000256" key="8">
    <source>
        <dbReference type="ARBA" id="ARBA00023306"/>
    </source>
</evidence>
<dbReference type="Pfam" id="PF03033">
    <property type="entry name" value="Glyco_transf_28"/>
    <property type="match status" value="1"/>
</dbReference>
<dbReference type="GO" id="GO:0050511">
    <property type="term" value="F:undecaprenyldiphospho-muramoylpentapeptide beta-N-acetylglucosaminyltransferase activity"/>
    <property type="evidence" value="ECO:0007669"/>
    <property type="project" value="UniProtKB-UniRule"/>
</dbReference>
<feature type="binding site" evidence="10">
    <location>
        <begin position="11"/>
        <end position="13"/>
    </location>
    <ligand>
        <name>UDP-N-acetyl-alpha-D-glucosamine</name>
        <dbReference type="ChEBI" id="CHEBI:57705"/>
    </ligand>
</feature>
<comment type="subcellular location">
    <subcellularLocation>
        <location evidence="10">Cell membrane</location>
        <topology evidence="10">Peripheral membrane protein</topology>
        <orientation evidence="10">Cytoplasmic side</orientation>
    </subcellularLocation>
</comment>
<dbReference type="GO" id="GO:0005975">
    <property type="term" value="P:carbohydrate metabolic process"/>
    <property type="evidence" value="ECO:0007669"/>
    <property type="project" value="InterPro"/>
</dbReference>
<keyword evidence="7 10" id="KW-0472">Membrane</keyword>
<dbReference type="Gene3D" id="3.40.50.2000">
    <property type="entry name" value="Glycogen Phosphorylase B"/>
    <property type="match status" value="2"/>
</dbReference>
<dbReference type="STRING" id="1802214.A2908_04675"/>
<keyword evidence="9 10" id="KW-0961">Cell wall biogenesis/degradation</keyword>
<dbReference type="SUPFAM" id="SSF53756">
    <property type="entry name" value="UDP-Glycosyltransferase/glycogen phosphorylase"/>
    <property type="match status" value="1"/>
</dbReference>
<reference evidence="13 14" key="1">
    <citation type="journal article" date="2016" name="Nat. Commun.">
        <title>Thousands of microbial genomes shed light on interconnected biogeochemical processes in an aquifer system.</title>
        <authorList>
            <person name="Anantharaman K."/>
            <person name="Brown C.T."/>
            <person name="Hug L.A."/>
            <person name="Sharon I."/>
            <person name="Castelle C.J."/>
            <person name="Probst A.J."/>
            <person name="Thomas B.C."/>
            <person name="Singh A."/>
            <person name="Wilkins M.J."/>
            <person name="Karaoz U."/>
            <person name="Brodie E.L."/>
            <person name="Williams K.H."/>
            <person name="Hubbard S.S."/>
            <person name="Banfield J.F."/>
        </authorList>
    </citation>
    <scope>NUCLEOTIDE SEQUENCE [LARGE SCALE GENOMIC DNA]</scope>
</reference>
<evidence type="ECO:0000256" key="1">
    <source>
        <dbReference type="ARBA" id="ARBA00022475"/>
    </source>
</evidence>
<evidence type="ECO:0000313" key="13">
    <source>
        <dbReference type="EMBL" id="OGZ72933.1"/>
    </source>
</evidence>
<keyword evidence="4 10" id="KW-0808">Transferase</keyword>
<comment type="similarity">
    <text evidence="10">Belongs to the glycosyltransferase 28 family. MurG subfamily.</text>
</comment>
<accession>A0A1G2IDX8</accession>
<dbReference type="GO" id="GO:0009252">
    <property type="term" value="P:peptidoglycan biosynthetic process"/>
    <property type="evidence" value="ECO:0007669"/>
    <property type="project" value="UniProtKB-UniRule"/>
</dbReference>
<name>A0A1G2IDX8_9BACT</name>
<comment type="caution">
    <text evidence="10">Lacks conserved residue(s) required for the propagation of feature annotation.</text>
</comment>
<dbReference type="Proteomes" id="UP000176774">
    <property type="component" value="Unassembled WGS sequence"/>
</dbReference>
<comment type="caution">
    <text evidence="13">The sequence shown here is derived from an EMBL/GenBank/DDBJ whole genome shotgun (WGS) entry which is preliminary data.</text>
</comment>
<keyword evidence="1 10" id="KW-1003">Cell membrane</keyword>
<dbReference type="InterPro" id="IPR006009">
    <property type="entry name" value="GlcNAc_MurG"/>
</dbReference>
<dbReference type="GO" id="GO:0071555">
    <property type="term" value="P:cell wall organization"/>
    <property type="evidence" value="ECO:0007669"/>
    <property type="project" value="UniProtKB-KW"/>
</dbReference>
<feature type="binding site" evidence="10">
    <location>
        <position position="302"/>
    </location>
    <ligand>
        <name>UDP-N-acetyl-alpha-D-glucosamine</name>
        <dbReference type="ChEBI" id="CHEBI:57705"/>
    </ligand>
</feature>
<dbReference type="AlphaFoldDB" id="A0A1G2IDX8"/>
<comment type="catalytic activity">
    <reaction evidence="10">
        <text>di-trans,octa-cis-undecaprenyl diphospho-N-acetyl-alpha-D-muramoyl-L-alanyl-D-glutamyl-meso-2,6-diaminopimeloyl-D-alanyl-D-alanine + UDP-N-acetyl-alpha-D-glucosamine = di-trans,octa-cis-undecaprenyl diphospho-[N-acetyl-alpha-D-glucosaminyl-(1-&gt;4)]-N-acetyl-alpha-D-muramoyl-L-alanyl-D-glutamyl-meso-2,6-diaminopimeloyl-D-alanyl-D-alanine + UDP + H(+)</text>
        <dbReference type="Rhea" id="RHEA:31227"/>
        <dbReference type="ChEBI" id="CHEBI:15378"/>
        <dbReference type="ChEBI" id="CHEBI:57705"/>
        <dbReference type="ChEBI" id="CHEBI:58223"/>
        <dbReference type="ChEBI" id="CHEBI:61387"/>
        <dbReference type="ChEBI" id="CHEBI:61388"/>
        <dbReference type="EC" id="2.4.1.227"/>
    </reaction>
</comment>
<evidence type="ECO:0000256" key="4">
    <source>
        <dbReference type="ARBA" id="ARBA00022679"/>
    </source>
</evidence>
<feature type="domain" description="Glycosyltransferase family 28 N-terminal" evidence="11">
    <location>
        <begin position="4"/>
        <end position="147"/>
    </location>
</feature>
<keyword evidence="6 10" id="KW-0573">Peptidoglycan synthesis</keyword>
<comment type="pathway">
    <text evidence="10">Cell wall biogenesis; peptidoglycan biosynthesis.</text>
</comment>
<feature type="binding site" evidence="10">
    <location>
        <position position="198"/>
    </location>
    <ligand>
        <name>UDP-N-acetyl-alpha-D-glucosamine</name>
        <dbReference type="ChEBI" id="CHEBI:57705"/>
    </ligand>
</feature>
<gene>
    <name evidence="10" type="primary">murG</name>
    <name evidence="13" type="ORF">A2908_04675</name>
</gene>
<keyword evidence="3 10" id="KW-0328">Glycosyltransferase</keyword>
<dbReference type="InterPro" id="IPR007235">
    <property type="entry name" value="Glyco_trans_28_C"/>
</dbReference>
<evidence type="ECO:0000259" key="12">
    <source>
        <dbReference type="Pfam" id="PF04101"/>
    </source>
</evidence>
<keyword evidence="8 10" id="KW-0131">Cell cycle</keyword>
<dbReference type="GO" id="GO:0005886">
    <property type="term" value="C:plasma membrane"/>
    <property type="evidence" value="ECO:0007669"/>
    <property type="project" value="UniProtKB-SubCell"/>
</dbReference>
<dbReference type="CDD" id="cd03785">
    <property type="entry name" value="GT28_MurG"/>
    <property type="match status" value="1"/>
</dbReference>
<dbReference type="PANTHER" id="PTHR21015">
    <property type="entry name" value="UDP-N-ACETYLGLUCOSAMINE--N-ACETYLMURAMYL-(PENTAPEPTIDE) PYROPHOSPHORYL-UNDECAPRENOL N-ACETYLGLUCOSAMINE TRANSFERASE 1"/>
    <property type="match status" value="1"/>
</dbReference>
<evidence type="ECO:0000256" key="7">
    <source>
        <dbReference type="ARBA" id="ARBA00023136"/>
    </source>
</evidence>
<evidence type="ECO:0000256" key="6">
    <source>
        <dbReference type="ARBA" id="ARBA00022984"/>
    </source>
</evidence>
<dbReference type="HAMAP" id="MF_00033">
    <property type="entry name" value="MurG"/>
    <property type="match status" value="1"/>
</dbReference>
<dbReference type="GO" id="GO:0008360">
    <property type="term" value="P:regulation of cell shape"/>
    <property type="evidence" value="ECO:0007669"/>
    <property type="project" value="UniProtKB-KW"/>
</dbReference>
<proteinExistence type="inferred from homology"/>
<keyword evidence="2 10" id="KW-0132">Cell division</keyword>